<dbReference type="GO" id="GO:0055052">
    <property type="term" value="C:ATP-binding cassette (ABC) transporter complex, substrate-binding subunit-containing"/>
    <property type="evidence" value="ECO:0007669"/>
    <property type="project" value="InterPro"/>
</dbReference>
<dbReference type="GO" id="GO:0016887">
    <property type="term" value="F:ATP hydrolysis activity"/>
    <property type="evidence" value="ECO:0007669"/>
    <property type="project" value="InterPro"/>
</dbReference>
<reference evidence="6 7" key="1">
    <citation type="submission" date="2017-02" db="EMBL/GenBank/DDBJ databases">
        <authorList>
            <person name="Peterson S.W."/>
        </authorList>
    </citation>
    <scope>NUCLEOTIDE SEQUENCE [LARGE SCALE GENOMIC DNA]</scope>
    <source>
        <strain evidence="6 7">ATCC 49788</strain>
    </source>
</reference>
<feature type="domain" description="ABC transporter" evidence="5">
    <location>
        <begin position="23"/>
        <end position="268"/>
    </location>
</feature>
<dbReference type="FunFam" id="3.40.50.300:FF:000201">
    <property type="entry name" value="Glycine betaine/L-proline ABC transporter ATP-binding protein"/>
    <property type="match status" value="1"/>
</dbReference>
<organism evidence="6 7">
    <name type="scientific">Thiothrix eikelboomii</name>
    <dbReference type="NCBI Taxonomy" id="92487"/>
    <lineage>
        <taxon>Bacteria</taxon>
        <taxon>Pseudomonadati</taxon>
        <taxon>Pseudomonadota</taxon>
        <taxon>Gammaproteobacteria</taxon>
        <taxon>Thiotrichales</taxon>
        <taxon>Thiotrichaceae</taxon>
        <taxon>Thiothrix</taxon>
    </lineage>
</organism>
<dbReference type="GO" id="GO:0006970">
    <property type="term" value="P:response to osmotic stress"/>
    <property type="evidence" value="ECO:0007669"/>
    <property type="project" value="UniProtKB-ARBA"/>
</dbReference>
<dbReference type="PROSITE" id="PS00211">
    <property type="entry name" value="ABC_TRANSPORTER_1"/>
    <property type="match status" value="1"/>
</dbReference>
<protein>
    <submittedName>
        <fullName evidence="6">Glycine betaine/proline transport system ATP-binding protein</fullName>
    </submittedName>
</protein>
<dbReference type="Pfam" id="PF00005">
    <property type="entry name" value="ABC_tran"/>
    <property type="match status" value="1"/>
</dbReference>
<dbReference type="PANTHER" id="PTHR43869:SF1">
    <property type="entry name" value="GLYCINE BETAINE_PROLINE BETAINE TRANSPORT SYSTEM ATP-BINDING PROTEIN PROV"/>
    <property type="match status" value="1"/>
</dbReference>
<dbReference type="InterPro" id="IPR051921">
    <property type="entry name" value="ABC_osmolyte_uptake_ATP-bind"/>
</dbReference>
<evidence type="ECO:0000313" key="7">
    <source>
        <dbReference type="Proteomes" id="UP000190460"/>
    </source>
</evidence>
<dbReference type="SMART" id="SM00382">
    <property type="entry name" value="AAA"/>
    <property type="match status" value="1"/>
</dbReference>
<dbReference type="AlphaFoldDB" id="A0A1T4XTW1"/>
<name>A0A1T4XTW1_9GAMM</name>
<dbReference type="InterPro" id="IPR022473">
    <property type="entry name" value="ABC_trnsptr_Choline_ATP-bd"/>
</dbReference>
<dbReference type="GO" id="GO:0015220">
    <property type="term" value="F:choline transmembrane transporter activity"/>
    <property type="evidence" value="ECO:0007669"/>
    <property type="project" value="InterPro"/>
</dbReference>
<evidence type="ECO:0000256" key="4">
    <source>
        <dbReference type="ARBA" id="ARBA00022840"/>
    </source>
</evidence>
<sequence length="380" mass="42167">MAAVEFKHVDVIFGKDQKQAAALLDQGKTRSEILAETGSVLGVADASLSVEEGTICVLMGLSGSGKSSLLRCVNGLNPVTRGELLIAHKGTTVDMANISSRQLRELRRDRIAMVFQQFGLLPWCTVRENVGFGLAVKGVPKDEVQRIANEKLALVNLSDWADKPVNELSGGMQQRVGLARAFATDADILLMDEPFSALDPLIRDRLQDELLELQKTLKRTIIFVSHDLNEALKLGNQIVIMESGRIIQAGTARDIIFKPANEYVRRFVANINPLHVLYAGVLMRPLTQFNRTQDQISLDEGWILQFDATNTPISLRLQNQEYPLQTLDYDTWMQDVVEVAEQTDQPLCVTQAGKIVGVITHKDILHSLLRQTALSTEQPM</sequence>
<dbReference type="OrthoDB" id="9802264at2"/>
<dbReference type="SUPFAM" id="SSF52540">
    <property type="entry name" value="P-loop containing nucleoside triphosphate hydrolases"/>
    <property type="match status" value="1"/>
</dbReference>
<dbReference type="InterPro" id="IPR003439">
    <property type="entry name" value="ABC_transporter-like_ATP-bd"/>
</dbReference>
<comment type="similarity">
    <text evidence="1">Belongs to the ABC transporter superfamily.</text>
</comment>
<dbReference type="InterPro" id="IPR027417">
    <property type="entry name" value="P-loop_NTPase"/>
</dbReference>
<keyword evidence="4 6" id="KW-0067">ATP-binding</keyword>
<dbReference type="GO" id="GO:0005524">
    <property type="term" value="F:ATP binding"/>
    <property type="evidence" value="ECO:0007669"/>
    <property type="project" value="UniProtKB-KW"/>
</dbReference>
<proteinExistence type="inferred from homology"/>
<keyword evidence="2" id="KW-0813">Transport</keyword>
<evidence type="ECO:0000256" key="3">
    <source>
        <dbReference type="ARBA" id="ARBA00022741"/>
    </source>
</evidence>
<evidence type="ECO:0000259" key="5">
    <source>
        <dbReference type="PROSITE" id="PS50893"/>
    </source>
</evidence>
<dbReference type="NCBIfam" id="TIGR03415">
    <property type="entry name" value="ABC_choXWV_ATP"/>
    <property type="match status" value="1"/>
</dbReference>
<accession>A0A1T4XTW1</accession>
<keyword evidence="3" id="KW-0547">Nucleotide-binding</keyword>
<dbReference type="PANTHER" id="PTHR43869">
    <property type="entry name" value="GLYCINE BETAINE/PROLINE BETAINE TRANSPORT SYSTEM ATP-BINDING PROTEIN PROV"/>
    <property type="match status" value="1"/>
</dbReference>
<evidence type="ECO:0000256" key="2">
    <source>
        <dbReference type="ARBA" id="ARBA00022448"/>
    </source>
</evidence>
<dbReference type="EMBL" id="FUYB01000023">
    <property type="protein sequence ID" value="SKA92954.1"/>
    <property type="molecule type" value="Genomic_DNA"/>
</dbReference>
<dbReference type="Proteomes" id="UP000190460">
    <property type="component" value="Unassembled WGS sequence"/>
</dbReference>
<dbReference type="InterPro" id="IPR003593">
    <property type="entry name" value="AAA+_ATPase"/>
</dbReference>
<evidence type="ECO:0000256" key="1">
    <source>
        <dbReference type="ARBA" id="ARBA00005417"/>
    </source>
</evidence>
<dbReference type="STRING" id="92487.SAMN02745130_03448"/>
<gene>
    <name evidence="6" type="ORF">SAMN02745130_03448</name>
</gene>
<dbReference type="InterPro" id="IPR017871">
    <property type="entry name" value="ABC_transporter-like_CS"/>
</dbReference>
<dbReference type="RefSeq" id="WP_078923887.1">
    <property type="nucleotide sequence ID" value="NZ_FUYB01000023.1"/>
</dbReference>
<evidence type="ECO:0000313" key="6">
    <source>
        <dbReference type="EMBL" id="SKA92954.1"/>
    </source>
</evidence>
<dbReference type="PROSITE" id="PS50893">
    <property type="entry name" value="ABC_TRANSPORTER_2"/>
    <property type="match status" value="1"/>
</dbReference>
<dbReference type="Gene3D" id="3.40.50.300">
    <property type="entry name" value="P-loop containing nucleotide triphosphate hydrolases"/>
    <property type="match status" value="1"/>
</dbReference>
<keyword evidence="7" id="KW-1185">Reference proteome</keyword>